<feature type="compositionally biased region" description="Polar residues" evidence="2">
    <location>
        <begin position="155"/>
        <end position="180"/>
    </location>
</feature>
<comment type="caution">
    <text evidence="5">The sequence shown here is derived from an EMBL/GenBank/DDBJ whole genome shotgun (WGS) entry which is preliminary data.</text>
</comment>
<evidence type="ECO:0000259" key="4">
    <source>
        <dbReference type="Pfam" id="PF10342"/>
    </source>
</evidence>
<dbReference type="InterPro" id="IPR018466">
    <property type="entry name" value="Kre9/Knh1-like_N"/>
</dbReference>
<dbReference type="PANTHER" id="PTHR40633">
    <property type="entry name" value="MATRIX PROTEIN, PUTATIVE (AFU_ORTHOLOGUE AFUA_8G05410)-RELATED"/>
    <property type="match status" value="1"/>
</dbReference>
<feature type="region of interest" description="Disordered" evidence="2">
    <location>
        <begin position="154"/>
        <end position="180"/>
    </location>
</feature>
<dbReference type="OrthoDB" id="2260257at2759"/>
<sequence>MLLLNGLTFLSSVAFLASSALGGFYITQPIDGTKWVSGTKVTINWLENNQTTTPTKFDITLMSGKADNLQEVSVVAKGLTNKSGPYQWTVPNTIPSGAQYAVRIGSGSDVFYSHFFDVEGSKANDKSFSINNIEVTSTSNVPAPKETAIVPSAVSKATSKSDATPTPSSTPVANVASNPDTAGKVPISVNGASANFGASVLVALMPAFLMSCIN</sequence>
<proteinExistence type="predicted"/>
<evidence type="ECO:0000256" key="3">
    <source>
        <dbReference type="SAM" id="SignalP"/>
    </source>
</evidence>
<name>A0A1Y1YXQ6_9FUNG</name>
<reference evidence="5 6" key="1">
    <citation type="submission" date="2016-07" db="EMBL/GenBank/DDBJ databases">
        <title>Pervasive Adenine N6-methylation of Active Genes in Fungi.</title>
        <authorList>
            <consortium name="DOE Joint Genome Institute"/>
            <person name="Mondo S.J."/>
            <person name="Dannebaum R.O."/>
            <person name="Kuo R.C."/>
            <person name="Labutti K."/>
            <person name="Haridas S."/>
            <person name="Kuo A."/>
            <person name="Salamov A."/>
            <person name="Ahrendt S.R."/>
            <person name="Lipzen A."/>
            <person name="Sullivan W."/>
            <person name="Andreopoulos W.B."/>
            <person name="Clum A."/>
            <person name="Lindquist E."/>
            <person name="Daum C."/>
            <person name="Ramamoorthy G.K."/>
            <person name="Gryganskyi A."/>
            <person name="Culley D."/>
            <person name="Magnuson J.K."/>
            <person name="James T.Y."/>
            <person name="O'Malley M.A."/>
            <person name="Stajich J.E."/>
            <person name="Spatafora J.W."/>
            <person name="Visel A."/>
            <person name="Grigoriev I.V."/>
        </authorList>
    </citation>
    <scope>NUCLEOTIDE SEQUENCE [LARGE SCALE GENOMIC DNA]</scope>
    <source>
        <strain evidence="5 6">CBS 931.73</strain>
    </source>
</reference>
<dbReference type="AlphaFoldDB" id="A0A1Y1YXQ6"/>
<evidence type="ECO:0000313" key="5">
    <source>
        <dbReference type="EMBL" id="ORY02812.1"/>
    </source>
</evidence>
<dbReference type="EMBL" id="MCFE01000053">
    <property type="protein sequence ID" value="ORY02812.1"/>
    <property type="molecule type" value="Genomic_DNA"/>
</dbReference>
<feature type="domain" description="Yeast cell wall synthesis Kre9/Knh1-like N-terminal" evidence="4">
    <location>
        <begin position="29"/>
        <end position="118"/>
    </location>
</feature>
<feature type="signal peptide" evidence="3">
    <location>
        <begin position="1"/>
        <end position="22"/>
    </location>
</feature>
<keyword evidence="1 3" id="KW-0732">Signal</keyword>
<feature type="chain" id="PRO_5012869781" description="Yeast cell wall synthesis Kre9/Knh1-like N-terminal domain-containing protein" evidence="3">
    <location>
        <begin position="23"/>
        <end position="214"/>
    </location>
</feature>
<evidence type="ECO:0000256" key="2">
    <source>
        <dbReference type="SAM" id="MobiDB-lite"/>
    </source>
</evidence>
<keyword evidence="6" id="KW-1185">Reference proteome</keyword>
<dbReference type="PANTHER" id="PTHR40633:SF1">
    <property type="entry name" value="GPI ANCHORED SERINE-THREONINE RICH PROTEIN (AFU_ORTHOLOGUE AFUA_1G03630)"/>
    <property type="match status" value="1"/>
</dbReference>
<evidence type="ECO:0000313" key="6">
    <source>
        <dbReference type="Proteomes" id="UP000193498"/>
    </source>
</evidence>
<dbReference type="InterPro" id="IPR052982">
    <property type="entry name" value="SRP1/TIP1-like"/>
</dbReference>
<gene>
    <name evidence="5" type="ORF">K493DRAFT_311976</name>
</gene>
<dbReference type="Proteomes" id="UP000193498">
    <property type="component" value="Unassembled WGS sequence"/>
</dbReference>
<accession>A0A1Y1YXQ6</accession>
<dbReference type="Pfam" id="PF10342">
    <property type="entry name" value="Kre9_KNH"/>
    <property type="match status" value="1"/>
</dbReference>
<dbReference type="InParanoid" id="A0A1Y1YXQ6"/>
<protein>
    <recommendedName>
        <fullName evidence="4">Yeast cell wall synthesis Kre9/Knh1-like N-terminal domain-containing protein</fullName>
    </recommendedName>
</protein>
<evidence type="ECO:0000256" key="1">
    <source>
        <dbReference type="ARBA" id="ARBA00022729"/>
    </source>
</evidence>
<organism evidence="5 6">
    <name type="scientific">Basidiobolus meristosporus CBS 931.73</name>
    <dbReference type="NCBI Taxonomy" id="1314790"/>
    <lineage>
        <taxon>Eukaryota</taxon>
        <taxon>Fungi</taxon>
        <taxon>Fungi incertae sedis</taxon>
        <taxon>Zoopagomycota</taxon>
        <taxon>Entomophthoromycotina</taxon>
        <taxon>Basidiobolomycetes</taxon>
        <taxon>Basidiobolales</taxon>
        <taxon>Basidiobolaceae</taxon>
        <taxon>Basidiobolus</taxon>
    </lineage>
</organism>